<dbReference type="InterPro" id="IPR050301">
    <property type="entry name" value="NTE"/>
</dbReference>
<keyword evidence="8" id="KW-1185">Reference proteome</keyword>
<dbReference type="PANTHER" id="PTHR14226:SF76">
    <property type="entry name" value="NTE FAMILY PROTEIN RSSA"/>
    <property type="match status" value="1"/>
</dbReference>
<evidence type="ECO:0000313" key="7">
    <source>
        <dbReference type="EMBL" id="MFB9260406.1"/>
    </source>
</evidence>
<sequence>MRIALALGSGGARGYAHIGVIRELEARGHEVVGVSGASMGAVVGSLYASGKLDNFEEWVRGLSQRDVLRLLDPSFAGGGAIRANKIMSVIGEMLDDIRIEDMQLPFTAVGTDLKARREVWFNSGPADVAVRASFAIPSVVTPALVGGRLIIDGGVTNPVPLEPLAPVESDLLLAVSLTGRRSGMRVSTVLQGQDSDDGAKGDAKSARKGGSGAAKTTAKLTGRIKTAAADVRDADLVRLIAARWGQGYAESENVHADHVGAGRENSDDDDNATTGTPDAATVAVAAAASDADTVSSADSATVAAANAAADAAGEPSAEVEESVARGEAEVESDEQVEATLPGTLRIFDVVIHSIEVMESIITAYRMAGNRPDVMVEVPSDSCTAFDFHKAEEMIALGRRLTAEALDRAGI</sequence>
<evidence type="ECO:0000256" key="2">
    <source>
        <dbReference type="ARBA" id="ARBA00022963"/>
    </source>
</evidence>
<feature type="active site" description="Nucleophile" evidence="4">
    <location>
        <position position="38"/>
    </location>
</feature>
<dbReference type="Gene3D" id="3.40.1090.10">
    <property type="entry name" value="Cytosolic phospholipase A2 catalytic domain"/>
    <property type="match status" value="1"/>
</dbReference>
<evidence type="ECO:0000313" key="8">
    <source>
        <dbReference type="Proteomes" id="UP001589700"/>
    </source>
</evidence>
<dbReference type="Proteomes" id="UP001589700">
    <property type="component" value="Unassembled WGS sequence"/>
</dbReference>
<feature type="region of interest" description="Disordered" evidence="5">
    <location>
        <begin position="309"/>
        <end position="336"/>
    </location>
</feature>
<evidence type="ECO:0000256" key="4">
    <source>
        <dbReference type="PROSITE-ProRule" id="PRU01161"/>
    </source>
</evidence>
<keyword evidence="3 4" id="KW-0443">Lipid metabolism</keyword>
<gene>
    <name evidence="7" type="ORF">ACFFVD_11390</name>
</gene>
<evidence type="ECO:0000256" key="1">
    <source>
        <dbReference type="ARBA" id="ARBA00022801"/>
    </source>
</evidence>
<dbReference type="PANTHER" id="PTHR14226">
    <property type="entry name" value="NEUROPATHY TARGET ESTERASE/SWISS CHEESE D.MELANOGASTER"/>
    <property type="match status" value="1"/>
</dbReference>
<keyword evidence="1 4" id="KW-0378">Hydrolase</keyword>
<feature type="short sequence motif" description="GXSXG" evidence="4">
    <location>
        <begin position="36"/>
        <end position="40"/>
    </location>
</feature>
<comment type="caution">
    <text evidence="7">The sequence shown here is derived from an EMBL/GenBank/DDBJ whole genome shotgun (WGS) entry which is preliminary data.</text>
</comment>
<dbReference type="RefSeq" id="WP_182633648.1">
    <property type="nucleotide sequence ID" value="NZ_JAALDM010000328.1"/>
</dbReference>
<evidence type="ECO:0000256" key="3">
    <source>
        <dbReference type="ARBA" id="ARBA00023098"/>
    </source>
</evidence>
<evidence type="ECO:0000259" key="6">
    <source>
        <dbReference type="PROSITE" id="PS51635"/>
    </source>
</evidence>
<feature type="domain" description="PNPLA" evidence="6">
    <location>
        <begin position="5"/>
        <end position="165"/>
    </location>
</feature>
<dbReference type="Pfam" id="PF01734">
    <property type="entry name" value="Patatin"/>
    <property type="match status" value="1"/>
</dbReference>
<reference evidence="7 8" key="1">
    <citation type="submission" date="2024-09" db="EMBL/GenBank/DDBJ databases">
        <authorList>
            <person name="Sun Q."/>
            <person name="Mori K."/>
        </authorList>
    </citation>
    <scope>NUCLEOTIDE SEQUENCE [LARGE SCALE GENOMIC DNA]</scope>
    <source>
        <strain evidence="7 8">CCM 7659</strain>
    </source>
</reference>
<proteinExistence type="predicted"/>
<organism evidence="7 8">
    <name type="scientific">Dietzia aerolata</name>
    <dbReference type="NCBI Taxonomy" id="595984"/>
    <lineage>
        <taxon>Bacteria</taxon>
        <taxon>Bacillati</taxon>
        <taxon>Actinomycetota</taxon>
        <taxon>Actinomycetes</taxon>
        <taxon>Mycobacteriales</taxon>
        <taxon>Dietziaceae</taxon>
        <taxon>Dietzia</taxon>
    </lineage>
</organism>
<feature type="active site" description="Proton acceptor" evidence="4">
    <location>
        <position position="152"/>
    </location>
</feature>
<feature type="region of interest" description="Disordered" evidence="5">
    <location>
        <begin position="186"/>
        <end position="215"/>
    </location>
</feature>
<accession>A0ABV5JRJ7</accession>
<dbReference type="EMBL" id="JBHMDY010000006">
    <property type="protein sequence ID" value="MFB9260406.1"/>
    <property type="molecule type" value="Genomic_DNA"/>
</dbReference>
<dbReference type="PROSITE" id="PS51635">
    <property type="entry name" value="PNPLA"/>
    <property type="match status" value="1"/>
</dbReference>
<name>A0ABV5JRJ7_9ACTN</name>
<feature type="short sequence motif" description="DGA/G" evidence="4">
    <location>
        <begin position="152"/>
        <end position="154"/>
    </location>
</feature>
<comment type="caution">
    <text evidence="4">Lacks conserved residue(s) required for the propagation of feature annotation.</text>
</comment>
<dbReference type="InterPro" id="IPR016035">
    <property type="entry name" value="Acyl_Trfase/lysoPLipase"/>
</dbReference>
<evidence type="ECO:0000256" key="5">
    <source>
        <dbReference type="SAM" id="MobiDB-lite"/>
    </source>
</evidence>
<protein>
    <submittedName>
        <fullName evidence="7">Patatin-like phospholipase family protein</fullName>
    </submittedName>
</protein>
<dbReference type="SUPFAM" id="SSF52151">
    <property type="entry name" value="FabD/lysophospholipase-like"/>
    <property type="match status" value="1"/>
</dbReference>
<keyword evidence="2 4" id="KW-0442">Lipid degradation</keyword>
<dbReference type="InterPro" id="IPR002641">
    <property type="entry name" value="PNPLA_dom"/>
</dbReference>